<evidence type="ECO:0008006" key="3">
    <source>
        <dbReference type="Google" id="ProtNLM"/>
    </source>
</evidence>
<name>A0ABD4DQ96_ELIMR</name>
<dbReference type="EMBL" id="LNOI01000001">
    <property type="protein sequence ID" value="KUY20907.1"/>
    <property type="molecule type" value="Genomic_DNA"/>
</dbReference>
<protein>
    <recommendedName>
        <fullName evidence="3">Lipocalin-like domain-containing protein</fullName>
    </recommendedName>
</protein>
<gene>
    <name evidence="1" type="ORF">ATB95_08395</name>
</gene>
<dbReference type="PROSITE" id="PS51257">
    <property type="entry name" value="PROKAR_LIPOPROTEIN"/>
    <property type="match status" value="1"/>
</dbReference>
<dbReference type="RefSeq" id="WP_059344540.1">
    <property type="nucleotide sequence ID" value="NZ_LNOI01000001.1"/>
</dbReference>
<reference evidence="1 2" key="1">
    <citation type="submission" date="2015-11" db="EMBL/GenBank/DDBJ databases">
        <authorList>
            <person name="Nicholson A.C."/>
            <person name="Humrighouse B.W."/>
            <person name="Graziano J."/>
            <person name="Lasker B."/>
            <person name="Whitney A.M."/>
            <person name="Mcquiston J.R."/>
        </authorList>
    </citation>
    <scope>NUCLEOTIDE SEQUENCE [LARGE SCALE GENOMIC DNA]</scope>
    <source>
        <strain evidence="1 2">G4071</strain>
    </source>
</reference>
<sequence>MRKIFTVLSLSAITMGTIFTSCSSSGNRDEQVQEKQDFTNANYIKNLMVGKWNISAYKVSSGWYAATDKNSTAYFIFKSDGTYQRKPYSLNSMNDFNESGTYQITPATSTTNASIKTSYTLNGRNDSDTFVLQNYENGEVTVSYITQTGSNNEKYKKD</sequence>
<evidence type="ECO:0000313" key="2">
    <source>
        <dbReference type="Proteomes" id="UP000064412"/>
    </source>
</evidence>
<dbReference type="Proteomes" id="UP000064412">
    <property type="component" value="Unassembled WGS sequence"/>
</dbReference>
<dbReference type="AlphaFoldDB" id="A0ABD4DQ96"/>
<accession>A0ABD4DQ96</accession>
<organism evidence="1 2">
    <name type="scientific">Elizabethkingia miricola</name>
    <name type="common">Chryseobacterium miricola</name>
    <dbReference type="NCBI Taxonomy" id="172045"/>
    <lineage>
        <taxon>Bacteria</taxon>
        <taxon>Pseudomonadati</taxon>
        <taxon>Bacteroidota</taxon>
        <taxon>Flavobacteriia</taxon>
        <taxon>Flavobacteriales</taxon>
        <taxon>Weeksellaceae</taxon>
        <taxon>Elizabethkingia</taxon>
    </lineage>
</organism>
<evidence type="ECO:0000313" key="1">
    <source>
        <dbReference type="EMBL" id="KUY20907.1"/>
    </source>
</evidence>
<comment type="caution">
    <text evidence="1">The sequence shown here is derived from an EMBL/GenBank/DDBJ whole genome shotgun (WGS) entry which is preliminary data.</text>
</comment>
<proteinExistence type="predicted"/>